<name>A0A9W6GKW2_9FUSO</name>
<dbReference type="InterPro" id="IPR050246">
    <property type="entry name" value="Class_II_FBP_aldolase"/>
</dbReference>
<feature type="binding site" evidence="2">
    <location>
        <position position="193"/>
    </location>
    <ligand>
        <name>dihydroxyacetone phosphate</name>
        <dbReference type="ChEBI" id="CHEBI:57642"/>
    </ligand>
</feature>
<dbReference type="GO" id="GO:0008270">
    <property type="term" value="F:zinc ion binding"/>
    <property type="evidence" value="ECO:0007669"/>
    <property type="project" value="InterPro"/>
</dbReference>
<feature type="binding site" evidence="3">
    <location>
        <position position="192"/>
    </location>
    <ligand>
        <name>Zn(2+)</name>
        <dbReference type="ChEBI" id="CHEBI:29105"/>
        <label>1</label>
        <note>catalytic</note>
    </ligand>
</feature>
<keyword evidence="3" id="KW-0479">Metal-binding</keyword>
<evidence type="ECO:0000313" key="4">
    <source>
        <dbReference type="EMBL" id="GLI55830.1"/>
    </source>
</evidence>
<dbReference type="GO" id="GO:0005975">
    <property type="term" value="P:carbohydrate metabolic process"/>
    <property type="evidence" value="ECO:0007669"/>
    <property type="project" value="InterPro"/>
</dbReference>
<dbReference type="CDD" id="cd00947">
    <property type="entry name" value="TBP_aldolase_IIB"/>
    <property type="match status" value="1"/>
</dbReference>
<dbReference type="PIRSF" id="PIRSF001359">
    <property type="entry name" value="F_bP_aldolase_II"/>
    <property type="match status" value="1"/>
</dbReference>
<keyword evidence="5" id="KW-1185">Reference proteome</keyword>
<dbReference type="PANTHER" id="PTHR30304">
    <property type="entry name" value="D-TAGATOSE-1,6-BISPHOSPHATE ALDOLASE"/>
    <property type="match status" value="1"/>
</dbReference>
<dbReference type="NCBIfam" id="NF005481">
    <property type="entry name" value="PRK07084.1"/>
    <property type="match status" value="1"/>
</dbReference>
<feature type="binding site" evidence="3">
    <location>
        <position position="97"/>
    </location>
    <ligand>
        <name>Zn(2+)</name>
        <dbReference type="ChEBI" id="CHEBI:29105"/>
        <label>1</label>
        <note>catalytic</note>
    </ligand>
</feature>
<dbReference type="AlphaFoldDB" id="A0A9W6GKW2"/>
<dbReference type="SUPFAM" id="SSF51569">
    <property type="entry name" value="Aldolase"/>
    <property type="match status" value="1"/>
</dbReference>
<comment type="caution">
    <text evidence="4">The sequence shown here is derived from an EMBL/GenBank/DDBJ whole genome shotgun (WGS) entry which is preliminary data.</text>
</comment>
<evidence type="ECO:0000256" key="3">
    <source>
        <dbReference type="PIRSR" id="PIRSR001359-3"/>
    </source>
</evidence>
<feature type="binding site" evidence="3">
    <location>
        <position position="118"/>
    </location>
    <ligand>
        <name>Zn(2+)</name>
        <dbReference type="ChEBI" id="CHEBI:29105"/>
        <label>2</label>
    </ligand>
</feature>
<dbReference type="PANTHER" id="PTHR30304:SF0">
    <property type="entry name" value="D-TAGATOSE-1,6-BISPHOSPHATE ALDOLASE SUBUNIT GATY-RELATED"/>
    <property type="match status" value="1"/>
</dbReference>
<dbReference type="Pfam" id="PF01116">
    <property type="entry name" value="F_bP_aldolase"/>
    <property type="match status" value="1"/>
</dbReference>
<feature type="binding site" evidence="2">
    <location>
        <begin position="268"/>
        <end position="271"/>
    </location>
    <ligand>
        <name>dihydroxyacetone phosphate</name>
        <dbReference type="ChEBI" id="CHEBI:57642"/>
    </ligand>
</feature>
<comment type="cofactor">
    <cofactor evidence="3">
        <name>Zn(2+)</name>
        <dbReference type="ChEBI" id="CHEBI:29105"/>
    </cofactor>
    <text evidence="3">Binds 2 Zn(2+) ions per subunit. One is catalytic and the other provides a structural contribution.</text>
</comment>
<dbReference type="InterPro" id="IPR013785">
    <property type="entry name" value="Aldolase_TIM"/>
</dbReference>
<proteinExistence type="predicted"/>
<protein>
    <submittedName>
        <fullName evidence="4">Fructose-bisphosphate aldolase</fullName>
    </submittedName>
</protein>
<dbReference type="Proteomes" id="UP001144471">
    <property type="component" value="Unassembled WGS sequence"/>
</dbReference>
<organism evidence="4 5">
    <name type="scientific">Propionigenium maris DSM 9537</name>
    <dbReference type="NCBI Taxonomy" id="1123000"/>
    <lineage>
        <taxon>Bacteria</taxon>
        <taxon>Fusobacteriati</taxon>
        <taxon>Fusobacteriota</taxon>
        <taxon>Fusobacteriia</taxon>
        <taxon>Fusobacteriales</taxon>
        <taxon>Fusobacteriaceae</taxon>
        <taxon>Propionigenium</taxon>
    </lineage>
</organism>
<sequence>MTMKYNYKDLGLSNTKEMFKHANENGYAVPAFNFNNMEMMQAIVEGCAEMGSPVILQCSTGARTYMGKETVPMLAMAAVKIARSMGSDIPIALHLDHGPSLEAIKDCIDYGFSSVMIDGSHYDFEKNIAISKEAAEYAHKFDVTVEAELGVLAGVEDDVVADEHVFTQPEEVEEFVSRTGVDSLAIAIGTSHGAHKFKPGTDPKLKHEILSEIETKIPGFPIVLHGSSAVPQEFVATIKEFGGELKDAIGIPDSELRGATKSAVAKINVDTDGRLAFTAGVREVFGTKPGEFDPRKYLGNGKSKMKNYYKTKIANVFGSEGAYKKGTM</sequence>
<evidence type="ECO:0000256" key="2">
    <source>
        <dbReference type="PIRSR" id="PIRSR001359-2"/>
    </source>
</evidence>
<accession>A0A9W6GKW2</accession>
<feature type="binding site" evidence="3">
    <location>
        <position position="148"/>
    </location>
    <ligand>
        <name>Zn(2+)</name>
        <dbReference type="ChEBI" id="CHEBI:29105"/>
        <label>2</label>
    </ligand>
</feature>
<dbReference type="InterPro" id="IPR000771">
    <property type="entry name" value="FBA_II"/>
</dbReference>
<evidence type="ECO:0000256" key="1">
    <source>
        <dbReference type="PIRSR" id="PIRSR001359-1"/>
    </source>
</evidence>
<dbReference type="NCBIfam" id="TIGR00167">
    <property type="entry name" value="cbbA"/>
    <property type="match status" value="1"/>
</dbReference>
<reference evidence="4" key="1">
    <citation type="submission" date="2022-12" db="EMBL/GenBank/DDBJ databases">
        <title>Reference genome sequencing for broad-spectrum identification of bacterial and archaeal isolates by mass spectrometry.</title>
        <authorList>
            <person name="Sekiguchi Y."/>
            <person name="Tourlousse D.M."/>
        </authorList>
    </citation>
    <scope>NUCLEOTIDE SEQUENCE</scope>
    <source>
        <strain evidence="4">10succ1</strain>
    </source>
</reference>
<dbReference type="Gene3D" id="3.20.20.70">
    <property type="entry name" value="Aldolase class I"/>
    <property type="match status" value="1"/>
</dbReference>
<dbReference type="PROSITE" id="PS00602">
    <property type="entry name" value="ALDOLASE_CLASS_II_1"/>
    <property type="match status" value="1"/>
</dbReference>
<feature type="binding site" evidence="3">
    <location>
        <position position="225"/>
    </location>
    <ligand>
        <name>Zn(2+)</name>
        <dbReference type="ChEBI" id="CHEBI:29105"/>
        <label>1</label>
        <note>catalytic</note>
    </ligand>
</feature>
<keyword evidence="3" id="KW-0862">Zinc</keyword>
<dbReference type="GO" id="GO:0016832">
    <property type="term" value="F:aldehyde-lyase activity"/>
    <property type="evidence" value="ECO:0007669"/>
    <property type="project" value="InterPro"/>
</dbReference>
<gene>
    <name evidence="4" type="primary">fbaA</name>
    <name evidence="4" type="ORF">PM10SUCC1_13440</name>
</gene>
<feature type="binding site" evidence="2">
    <location>
        <begin position="226"/>
        <end position="228"/>
    </location>
    <ligand>
        <name>dihydroxyacetone phosphate</name>
        <dbReference type="ChEBI" id="CHEBI:57642"/>
    </ligand>
</feature>
<evidence type="ECO:0000313" key="5">
    <source>
        <dbReference type="Proteomes" id="UP001144471"/>
    </source>
</evidence>
<dbReference type="EMBL" id="BSDY01000005">
    <property type="protein sequence ID" value="GLI55830.1"/>
    <property type="molecule type" value="Genomic_DNA"/>
</dbReference>
<feature type="active site" description="Proton donor" evidence="1">
    <location>
        <position position="96"/>
    </location>
</feature>